<dbReference type="Pfam" id="PF00534">
    <property type="entry name" value="Glycos_transf_1"/>
    <property type="match status" value="1"/>
</dbReference>
<evidence type="ECO:0000259" key="8">
    <source>
        <dbReference type="Pfam" id="PF13579"/>
    </source>
</evidence>
<dbReference type="InterPro" id="IPR055259">
    <property type="entry name" value="YkvP/CgeB_Glyco_trans-like"/>
</dbReference>
<dbReference type="PANTHER" id="PTHR45947:SF3">
    <property type="entry name" value="SULFOQUINOVOSYL TRANSFERASE SQD2"/>
    <property type="match status" value="1"/>
</dbReference>
<feature type="compositionally biased region" description="Low complexity" evidence="5">
    <location>
        <begin position="164"/>
        <end position="180"/>
    </location>
</feature>
<evidence type="ECO:0000256" key="5">
    <source>
        <dbReference type="SAM" id="MobiDB-lite"/>
    </source>
</evidence>
<dbReference type="PANTHER" id="PTHR45947">
    <property type="entry name" value="SULFOQUINOVOSYL TRANSFERASE SQD2"/>
    <property type="match status" value="1"/>
</dbReference>
<evidence type="ECO:0000256" key="2">
    <source>
        <dbReference type="ARBA" id="ARBA00022676"/>
    </source>
</evidence>
<evidence type="ECO:0000259" key="6">
    <source>
        <dbReference type="Pfam" id="PF00534"/>
    </source>
</evidence>
<dbReference type="GO" id="GO:1901137">
    <property type="term" value="P:carbohydrate derivative biosynthetic process"/>
    <property type="evidence" value="ECO:0007669"/>
    <property type="project" value="UniProtKB-ARBA"/>
</dbReference>
<evidence type="ECO:0000313" key="10">
    <source>
        <dbReference type="Proteomes" id="UP000638848"/>
    </source>
</evidence>
<dbReference type="Gene3D" id="3.40.50.2000">
    <property type="entry name" value="Glycogen Phosphorylase B"/>
    <property type="match status" value="3"/>
</dbReference>
<evidence type="ECO:0000256" key="4">
    <source>
        <dbReference type="SAM" id="Coils"/>
    </source>
</evidence>
<keyword evidence="4" id="KW-0175">Coiled coil</keyword>
<sequence length="1557" mass="171280">MHHDERRDPQHIKQQIVANVAANAERTYEQLQAARAGERKWRAQAAALRQDLDRQTKKTGQIARNERELQRQNQQLEVEKRQLQTEVRQLARARDSARADLDAARAENQRLTERLTEVESSRGYRLGRAVLAPIASRRTEAENASDGSRGSSSVGLMEQPPTHPADGAAGDASAHTATAPVTATDEAERQRAEPSRPRLSELSLEELLALFEGDPTPAMLAACVNRLWYQHGAINRTADLIEAHRDLVDGMTAKQQQLVERVRGTAALRTGVARLVPPRAAGAAYVAERRRVLYCAYSTPVYHSNGYSVRTQGIVAGMRQAGIDVSVVGRSGYPWDVTTEATKPKQRRWVNRLDGVEYTHLPEGSLGTDAPDDYVLTAADAYVREARLRRPSVLHAASNYLNGLPALVAARRLGVPFVYEVRGLWEVTEASAKENWTVTDRYAAQSEMEAFVCREADAVLAITQEVKEELVRRGVDAAKIELLPNGVDPRAIQPLPVDTAHRKALGIREDVPVIGFAGSLIGYEGLDVLLQAARILRGRKVDFQIAIAGKGGVYNQLKEYKEKQKLGQSVRFLGRRPSEEMPRVLSCFDIVCCPRKSLPVTEMVSPLKPLEAFAASKPVVLSDVSPHRTLVGEHEERGLLAAPDNPKALADALQRLIEDPERRAAMGRAGRLWTVDERNWKSLGESVRTVYRRVVAARESAPGLPLAGLRIGLIADEFTTETLRRSATVVPLDGERFEEQLRAEKLDLVFLESAWNGNGGQWHRSVGYYSEEEDARIARLFAVCRSLNLPTVFWNKEDPVHFERFKRTAARCDHVFTTDANMIGPYLDTARRTEGGRAVTASSLPFYAQPAIHNPLPGARPVESTVAYAGTYYGDRYKDRSAQLSKLLHAARRHGLAVYDRQLALPDSPYRFPAEFQQDVRGALPYDEVIDSYKAHTANLNVNSVAESPTMFSRRVVEIAACGGVVLSAWGRGVSETFDGLIPSTNNEDYWEALLGSWSTDRKERLAEAWLQMRAVYRSHTVESALTILARTAGIPVAGLRLPSYGLELDPADASAVETVAAQSVLPEVVLLTGSDPDGTTARRLETAGVARVLAPGESGHSDVEWWGRARAGVSRTWAEDLLTGTRYGEWGRLMSRPLRDGETGQPFALPVDGPSGAGTDGLNGLVHADVLASCGGDLEAAGAAEPVSGLLLIIPDHAPAVPDRASGADVPDVAGHGTVLVAGHDLKFARAWIDHLQQQGATVLLDEWADHAHHDEDRSRELLAQADTVFCEWGLGNAVWYSQNVRPGQRLVVRVHAQELRRPYLRRIDHSKVSAYVFVGELMRDAAVRSHGVPRAKTVVVPNFVLADVLDLPKEPGAEHVLGMVGMVPQIKRIDLAAELLESLLERDDRFRLRVKGKRPEDYAWMAKREDEMAFYRAAYERIDRLNRNLGAEAVFFDGHGDDMPQWYQGVGTAISLSDLESFHLTLPDGAASGAAPVSLAWPGSDLIYPRDWLVPSVRAMAERIAALAEEPALRGSFVTEARDHARAAFDRGAVFDLLDQALAGRTLPSAAPTNR</sequence>
<feature type="compositionally biased region" description="Basic and acidic residues" evidence="5">
    <location>
        <begin position="186"/>
        <end position="199"/>
    </location>
</feature>
<dbReference type="Pfam" id="PF13692">
    <property type="entry name" value="Glyco_trans_1_4"/>
    <property type="match status" value="1"/>
</dbReference>
<dbReference type="InterPro" id="IPR050194">
    <property type="entry name" value="Glycosyltransferase_grp1"/>
</dbReference>
<dbReference type="InterPro" id="IPR001296">
    <property type="entry name" value="Glyco_trans_1"/>
</dbReference>
<dbReference type="Pfam" id="PF13524">
    <property type="entry name" value="Glyco_trans_1_2"/>
    <property type="match status" value="1"/>
</dbReference>
<evidence type="ECO:0000256" key="1">
    <source>
        <dbReference type="ARBA" id="ARBA00021292"/>
    </source>
</evidence>
<dbReference type="Proteomes" id="UP000638848">
    <property type="component" value="Unassembled WGS sequence"/>
</dbReference>
<comment type="caution">
    <text evidence="9">The sequence shown here is derived from an EMBL/GenBank/DDBJ whole genome shotgun (WGS) entry which is preliminary data.</text>
</comment>
<feature type="region of interest" description="Disordered" evidence="5">
    <location>
        <begin position="137"/>
        <end position="199"/>
    </location>
</feature>
<feature type="domain" description="Glycosyl transferase family 1" evidence="6">
    <location>
        <begin position="499"/>
        <end position="672"/>
    </location>
</feature>
<organism evidence="9 10">
    <name type="scientific">Kocuria dechangensis</name>
    <dbReference type="NCBI Taxonomy" id="1176249"/>
    <lineage>
        <taxon>Bacteria</taxon>
        <taxon>Bacillati</taxon>
        <taxon>Actinomycetota</taxon>
        <taxon>Actinomycetes</taxon>
        <taxon>Micrococcales</taxon>
        <taxon>Micrococcaceae</taxon>
        <taxon>Kocuria</taxon>
    </lineage>
</organism>
<evidence type="ECO:0000259" key="7">
    <source>
        <dbReference type="Pfam" id="PF13524"/>
    </source>
</evidence>
<accession>A0A917H118</accession>
<keyword evidence="2" id="KW-0328">Glycosyltransferase</keyword>
<feature type="domain" description="Glycosyltransferase subfamily 4-like N-terminal" evidence="8">
    <location>
        <begin position="305"/>
        <end position="486"/>
    </location>
</feature>
<reference evidence="9" key="1">
    <citation type="journal article" date="2014" name="Int. J. Syst. Evol. Microbiol.">
        <title>Complete genome sequence of Corynebacterium casei LMG S-19264T (=DSM 44701T), isolated from a smear-ripened cheese.</title>
        <authorList>
            <consortium name="US DOE Joint Genome Institute (JGI-PGF)"/>
            <person name="Walter F."/>
            <person name="Albersmeier A."/>
            <person name="Kalinowski J."/>
            <person name="Ruckert C."/>
        </authorList>
    </citation>
    <scope>NUCLEOTIDE SEQUENCE</scope>
    <source>
        <strain evidence="9">CGMCC 1.12187</strain>
    </source>
</reference>
<gene>
    <name evidence="9" type="ORF">GCM10011374_29450</name>
</gene>
<dbReference type="InterPro" id="IPR028098">
    <property type="entry name" value="Glyco_trans_4-like_N"/>
</dbReference>
<dbReference type="CDD" id="cd03794">
    <property type="entry name" value="GT4_WbuB-like"/>
    <property type="match status" value="1"/>
</dbReference>
<keyword evidence="10" id="KW-1185">Reference proteome</keyword>
<name>A0A917H118_9MICC</name>
<dbReference type="GO" id="GO:0016758">
    <property type="term" value="F:hexosyltransferase activity"/>
    <property type="evidence" value="ECO:0007669"/>
    <property type="project" value="TreeGrafter"/>
</dbReference>
<keyword evidence="3" id="KW-0808">Transferase</keyword>
<reference evidence="9" key="2">
    <citation type="submission" date="2020-09" db="EMBL/GenBank/DDBJ databases">
        <authorList>
            <person name="Sun Q."/>
            <person name="Zhou Y."/>
        </authorList>
    </citation>
    <scope>NUCLEOTIDE SEQUENCE</scope>
    <source>
        <strain evidence="9">CGMCC 1.12187</strain>
    </source>
</reference>
<dbReference type="Pfam" id="PF13579">
    <property type="entry name" value="Glyco_trans_4_4"/>
    <property type="match status" value="1"/>
</dbReference>
<dbReference type="EMBL" id="BMEQ01000018">
    <property type="protein sequence ID" value="GGG64028.1"/>
    <property type="molecule type" value="Genomic_DNA"/>
</dbReference>
<feature type="domain" description="Spore protein YkvP/CgeB glycosyl transferase-like" evidence="7">
    <location>
        <begin position="908"/>
        <end position="1024"/>
    </location>
</feature>
<evidence type="ECO:0000256" key="3">
    <source>
        <dbReference type="ARBA" id="ARBA00022679"/>
    </source>
</evidence>
<dbReference type="SUPFAM" id="SSF53756">
    <property type="entry name" value="UDP-Glycosyltransferase/glycogen phosphorylase"/>
    <property type="match status" value="2"/>
</dbReference>
<protein>
    <recommendedName>
        <fullName evidence="1">D-inositol 3-phosphate glycosyltransferase</fullName>
    </recommendedName>
</protein>
<evidence type="ECO:0000313" key="9">
    <source>
        <dbReference type="EMBL" id="GGG64028.1"/>
    </source>
</evidence>
<proteinExistence type="predicted"/>
<feature type="compositionally biased region" description="Polar residues" evidence="5">
    <location>
        <begin position="145"/>
        <end position="154"/>
    </location>
</feature>
<dbReference type="RefSeq" id="WP_188538539.1">
    <property type="nucleotide sequence ID" value="NZ_BMEQ01000018.1"/>
</dbReference>
<feature type="coiled-coil region" evidence="4">
    <location>
        <begin position="38"/>
        <end position="121"/>
    </location>
</feature>